<sequence>MANAEAAAKGEEGIVDRMSKLPDDLLRRIFSFLPSHRTIRLSSLSSRYRYLWRSVPTLDFLDNHYPRDTFEEVMENALKHHGNLETIRRFRLRCYGREYNEFLISKWMNLSTAPSCSNLQGFDVHLVDKYRVTLTCAIFSCPKLERIRLSGGIVIDEIPTDARVFLPCLKTLQFRWLSIQGDNTLNKLLYGCPRIETFDVEDCFLRSDKPRRTVTIKKLKAAGDVLKSISGTVKQLEMCTNMERSLIWEPNEKVVLPSLSYYRLETVKINGVDGRRGIEIVKYFLKNALVLKKLIIGHSYGSRKLNEETEKKIVNEPRASPQSAGINLICFRSSDWL</sequence>
<dbReference type="InterPro" id="IPR001810">
    <property type="entry name" value="F-box_dom"/>
</dbReference>
<dbReference type="InterPro" id="IPR050232">
    <property type="entry name" value="FBL13/AtMIF1-like"/>
</dbReference>
<evidence type="ECO:0000313" key="2">
    <source>
        <dbReference type="EMBL" id="KAK8587487.1"/>
    </source>
</evidence>
<dbReference type="Proteomes" id="UP001472677">
    <property type="component" value="Unassembled WGS sequence"/>
</dbReference>
<dbReference type="SUPFAM" id="SSF52047">
    <property type="entry name" value="RNI-like"/>
    <property type="match status" value="1"/>
</dbReference>
<dbReference type="InterPro" id="IPR032675">
    <property type="entry name" value="LRR_dom_sf"/>
</dbReference>
<feature type="domain" description="F-box" evidence="1">
    <location>
        <begin position="15"/>
        <end position="68"/>
    </location>
</feature>
<dbReference type="Gene3D" id="3.80.10.10">
    <property type="entry name" value="Ribonuclease Inhibitor"/>
    <property type="match status" value="1"/>
</dbReference>
<comment type="caution">
    <text evidence="2">The sequence shown here is derived from an EMBL/GenBank/DDBJ whole genome shotgun (WGS) entry which is preliminary data.</text>
</comment>
<name>A0ABR2FTK9_9ROSI</name>
<evidence type="ECO:0000313" key="3">
    <source>
        <dbReference type="Proteomes" id="UP001472677"/>
    </source>
</evidence>
<dbReference type="InterPro" id="IPR055411">
    <property type="entry name" value="LRR_FXL15/At3g58940/PEG3-like"/>
</dbReference>
<dbReference type="EMBL" id="JBBPBM010000004">
    <property type="protein sequence ID" value="KAK8587487.1"/>
    <property type="molecule type" value="Genomic_DNA"/>
</dbReference>
<keyword evidence="3" id="KW-1185">Reference proteome</keyword>
<proteinExistence type="predicted"/>
<dbReference type="PANTHER" id="PTHR31900">
    <property type="entry name" value="F-BOX/RNI SUPERFAMILY PROTEIN-RELATED"/>
    <property type="match status" value="1"/>
</dbReference>
<dbReference type="InterPro" id="IPR006566">
    <property type="entry name" value="FBD"/>
</dbReference>
<dbReference type="InterPro" id="IPR036047">
    <property type="entry name" value="F-box-like_dom_sf"/>
</dbReference>
<dbReference type="Pfam" id="PF08387">
    <property type="entry name" value="FBD"/>
    <property type="match status" value="1"/>
</dbReference>
<dbReference type="SMART" id="SM00579">
    <property type="entry name" value="FBD"/>
    <property type="match status" value="1"/>
</dbReference>
<organism evidence="2 3">
    <name type="scientific">Hibiscus sabdariffa</name>
    <name type="common">roselle</name>
    <dbReference type="NCBI Taxonomy" id="183260"/>
    <lineage>
        <taxon>Eukaryota</taxon>
        <taxon>Viridiplantae</taxon>
        <taxon>Streptophyta</taxon>
        <taxon>Embryophyta</taxon>
        <taxon>Tracheophyta</taxon>
        <taxon>Spermatophyta</taxon>
        <taxon>Magnoliopsida</taxon>
        <taxon>eudicotyledons</taxon>
        <taxon>Gunneridae</taxon>
        <taxon>Pentapetalae</taxon>
        <taxon>rosids</taxon>
        <taxon>malvids</taxon>
        <taxon>Malvales</taxon>
        <taxon>Malvaceae</taxon>
        <taxon>Malvoideae</taxon>
        <taxon>Hibiscus</taxon>
    </lineage>
</organism>
<dbReference type="SUPFAM" id="SSF81383">
    <property type="entry name" value="F-box domain"/>
    <property type="match status" value="1"/>
</dbReference>
<dbReference type="Pfam" id="PF00646">
    <property type="entry name" value="F-box"/>
    <property type="match status" value="1"/>
</dbReference>
<dbReference type="Pfam" id="PF24758">
    <property type="entry name" value="LRR_At5g56370"/>
    <property type="match status" value="1"/>
</dbReference>
<dbReference type="PROSITE" id="PS50181">
    <property type="entry name" value="FBOX"/>
    <property type="match status" value="1"/>
</dbReference>
<reference evidence="2 3" key="1">
    <citation type="journal article" date="2024" name="G3 (Bethesda)">
        <title>Genome assembly of Hibiscus sabdariffa L. provides insights into metabolisms of medicinal natural products.</title>
        <authorList>
            <person name="Kim T."/>
        </authorList>
    </citation>
    <scope>NUCLEOTIDE SEQUENCE [LARGE SCALE GENOMIC DNA]</scope>
    <source>
        <strain evidence="2">TK-2024</strain>
        <tissue evidence="2">Old leaves</tissue>
    </source>
</reference>
<dbReference type="Gene3D" id="1.20.1280.50">
    <property type="match status" value="1"/>
</dbReference>
<gene>
    <name evidence="2" type="ORF">V6N12_021975</name>
</gene>
<dbReference type="PANTHER" id="PTHR31900:SF34">
    <property type="entry name" value="EMB|CAB62440.1-RELATED"/>
    <property type="match status" value="1"/>
</dbReference>
<protein>
    <recommendedName>
        <fullName evidence="1">F-box domain-containing protein</fullName>
    </recommendedName>
</protein>
<evidence type="ECO:0000259" key="1">
    <source>
        <dbReference type="PROSITE" id="PS50181"/>
    </source>
</evidence>
<accession>A0ABR2FTK9</accession>